<evidence type="ECO:0000256" key="3">
    <source>
        <dbReference type="ARBA" id="ARBA00022737"/>
    </source>
</evidence>
<comment type="caution">
    <text evidence="6">Lacks conserved residue(s) required for the propagation of feature annotation.</text>
</comment>
<feature type="disulfide bond" evidence="6">
    <location>
        <begin position="351"/>
        <end position="360"/>
    </location>
</feature>
<evidence type="ECO:0000256" key="4">
    <source>
        <dbReference type="ARBA" id="ARBA00023157"/>
    </source>
</evidence>
<dbReference type="PANTHER" id="PTHR12916:SF9">
    <property type="entry name" value="NEUROGENIC LOCUS NOTCH HOMOLOG PROTEIN 1-RELATED"/>
    <property type="match status" value="1"/>
</dbReference>
<dbReference type="EMBL" id="KL367666">
    <property type="protein sequence ID" value="KFD60458.1"/>
    <property type="molecule type" value="Genomic_DNA"/>
</dbReference>
<keyword evidence="5" id="KW-0325">Glycoprotein</keyword>
<feature type="domain" description="EGF-like" evidence="8">
    <location>
        <begin position="716"/>
        <end position="751"/>
    </location>
</feature>
<evidence type="ECO:0000256" key="6">
    <source>
        <dbReference type="PROSITE-ProRule" id="PRU00076"/>
    </source>
</evidence>
<keyword evidence="1 6" id="KW-0245">EGF-like domain</keyword>
<gene>
    <name evidence="9" type="ORF">M514_27366</name>
</gene>
<accession>A0A085MTB2</accession>
<dbReference type="GO" id="GO:0005112">
    <property type="term" value="F:Notch binding"/>
    <property type="evidence" value="ECO:0007669"/>
    <property type="project" value="TreeGrafter"/>
</dbReference>
<dbReference type="PROSITE" id="PS50026">
    <property type="entry name" value="EGF_3"/>
    <property type="match status" value="5"/>
</dbReference>
<feature type="chain" id="PRO_5001795491" description="EGF-like domain-containing protein" evidence="7">
    <location>
        <begin position="24"/>
        <end position="1259"/>
    </location>
</feature>
<keyword evidence="4 6" id="KW-1015">Disulfide bond</keyword>
<dbReference type="PANTHER" id="PTHR12916">
    <property type="entry name" value="CYTOCHROME C OXIDASE POLYPEPTIDE VIC-2"/>
    <property type="match status" value="1"/>
</dbReference>
<dbReference type="SUPFAM" id="SSF57196">
    <property type="entry name" value="EGF/Laminin"/>
    <property type="match status" value="4"/>
</dbReference>
<dbReference type="PROSITE" id="PS00022">
    <property type="entry name" value="EGF_1"/>
    <property type="match status" value="4"/>
</dbReference>
<evidence type="ECO:0000313" key="9">
    <source>
        <dbReference type="EMBL" id="KFD60458.1"/>
    </source>
</evidence>
<feature type="disulfide bond" evidence="6">
    <location>
        <begin position="391"/>
        <end position="400"/>
    </location>
</feature>
<keyword evidence="2 7" id="KW-0732">Signal</keyword>
<sequence>MNNIVESILLGTLLIAFRTIAVSREKVKDEMIDVVDYIYEKGHYMDPPIGLAITVLKENEIRFPFLQCHSTFPQGEPILWHLPLDEKKNSFHHLMEKLKKLVVSHKTDLKLRQWTLISINKHGKVRDKTDKDVNVSSIPNIINGAIIKHMNRTEHEKAYYISYEDFEGYSYIDTQRIKNGSIVSPKDGGMFNNLTKLRQVYERWGRLSRREFLFMMYTPDRGIIYADNYGRPVLPDVEMKQKYSVFVCKHEPTKKYCLKSGAYEDYNITYEDCVKCKQEQPPHFLNCQIDANECEGRKPFTIDVINTVGVTDSYEKLPALKIYSALTPDESNNCTNNSTCFNTHHSYICICEEGWHGQFCQLDIDECENKLSRCDQHGRCINTPGSYYCNCSAGYTGKYCERAYEEAKKRSYKRFDNLENHIIASGQPAWNCSKGHLTDPPIGVAITNLKKGEVTLRHLQCALSFPFGLPVRWFMYLSEQEHTFGDLKDIMKGIPKSRRRPDLQVLQWGSIRFNKHGEVRNGSDKDVHLYQIPNIINGIFIRKINRTDDEKEYNILYSDYEHDFYIAKHTVSGQRIVSPKDSALFTNLTTLKNVFDTWKPNKDGPLLILYTAERGIQYTDIDGVPITGEGRVSQKYSVFVCVHERVRKYCFDEGTQEDCEIKYDSCPRCVSNVAMRNCQLDQNECEMDRRVLVQSGHTKCSPENKTLPNVQWETAYMNVSSNMCKNNSTCVNTFGSFMCVCEDGWQGEFCDEDIDECKDELSKCHPDFGLCANTLGSYRCECFQKNMDQYCNPRNGAPSSQGIYALALAVMKAANTLFLAITSISLSVIAMRQDDMKRSIVELLTFIHNKGHRMTPNIGIAAFPASSYRYLYPLEQCENTYPHGQPLAWMLFPSDTINEFKVFMDKLNPRRYSKTDCRPQAWCSLHSSSIHNEDGDLHYKDLQHEDLQHEGYDETDDLPTIVNGRLIVGINKTSDETLYHVVYHDYASKITNSTLHHVSNESTISSYDGVLFRNLSVLREVYQKWRPFLHGPLLINYSSRNGIFYTSLTGKPMHTTRQEGDYKAMVCQHDGIREKCKKVKKQNVFGSPSDYCDQCNDHLYGRHCQFDPDECSSGDGVHEFGFFYVDCKEYVKKGTVLFAQAVVVASLRHNCSEHGTCMNTFGSYFCFCENGWTGEFCETDIDECEESLDNCDNKTAPCKNTPGSYKCTPITGLIDENYDIRGPNFPSNGNSDAQVRKLQWIMLEAVGIVGYLKLLLENW</sequence>
<evidence type="ECO:0000256" key="5">
    <source>
        <dbReference type="ARBA" id="ARBA00023180"/>
    </source>
</evidence>
<feature type="signal peptide" evidence="7">
    <location>
        <begin position="1"/>
        <end position="23"/>
    </location>
</feature>
<dbReference type="Gene3D" id="2.10.25.10">
    <property type="entry name" value="Laminin"/>
    <property type="match status" value="6"/>
</dbReference>
<dbReference type="InterPro" id="IPR000742">
    <property type="entry name" value="EGF"/>
</dbReference>
<dbReference type="AlphaFoldDB" id="A0A085MTB2"/>
<feature type="disulfide bond" evidence="6">
    <location>
        <begin position="1168"/>
        <end position="1177"/>
    </location>
</feature>
<dbReference type="GO" id="GO:0007219">
    <property type="term" value="P:Notch signaling pathway"/>
    <property type="evidence" value="ECO:0007669"/>
    <property type="project" value="TreeGrafter"/>
</dbReference>
<dbReference type="PROSITE" id="PS01186">
    <property type="entry name" value="EGF_2"/>
    <property type="match status" value="4"/>
</dbReference>
<organism evidence="9">
    <name type="scientific">Trichuris suis</name>
    <name type="common">pig whipworm</name>
    <dbReference type="NCBI Taxonomy" id="68888"/>
    <lineage>
        <taxon>Eukaryota</taxon>
        <taxon>Metazoa</taxon>
        <taxon>Ecdysozoa</taxon>
        <taxon>Nematoda</taxon>
        <taxon>Enoplea</taxon>
        <taxon>Dorylaimia</taxon>
        <taxon>Trichinellida</taxon>
        <taxon>Trichuridae</taxon>
        <taxon>Trichuris</taxon>
    </lineage>
</organism>
<protein>
    <recommendedName>
        <fullName evidence="8">EGF-like domain-containing protein</fullName>
    </recommendedName>
</protein>
<evidence type="ECO:0000256" key="2">
    <source>
        <dbReference type="ARBA" id="ARBA00022729"/>
    </source>
</evidence>
<dbReference type="SMART" id="SM00181">
    <property type="entry name" value="EGF"/>
    <property type="match status" value="5"/>
</dbReference>
<dbReference type="InterPro" id="IPR000152">
    <property type="entry name" value="EGF-type_Asp/Asn_hydroxyl_site"/>
</dbReference>
<dbReference type="InterPro" id="IPR049883">
    <property type="entry name" value="NOTCH1_EGF-like"/>
</dbReference>
<dbReference type="Pfam" id="PF00008">
    <property type="entry name" value="EGF"/>
    <property type="match status" value="2"/>
</dbReference>
<dbReference type="InterPro" id="IPR001881">
    <property type="entry name" value="EGF-like_Ca-bd_dom"/>
</dbReference>
<evidence type="ECO:0000256" key="7">
    <source>
        <dbReference type="SAM" id="SignalP"/>
    </source>
</evidence>
<feature type="domain" description="EGF-like" evidence="8">
    <location>
        <begin position="1141"/>
        <end position="1178"/>
    </location>
</feature>
<dbReference type="PROSITE" id="PS01187">
    <property type="entry name" value="EGF_CA"/>
    <property type="match status" value="2"/>
</dbReference>
<proteinExistence type="predicted"/>
<dbReference type="GO" id="GO:0005509">
    <property type="term" value="F:calcium ion binding"/>
    <property type="evidence" value="ECO:0007669"/>
    <property type="project" value="InterPro"/>
</dbReference>
<dbReference type="Pfam" id="PF07645">
    <property type="entry name" value="EGF_CA"/>
    <property type="match status" value="4"/>
</dbReference>
<feature type="disulfide bond" evidence="6">
    <location>
        <begin position="741"/>
        <end position="750"/>
    </location>
</feature>
<feature type="domain" description="EGF-like" evidence="8">
    <location>
        <begin position="753"/>
        <end position="792"/>
    </location>
</feature>
<name>A0A085MTB2_9BILA</name>
<reference evidence="9" key="1">
    <citation type="journal article" date="2014" name="Nat. Genet.">
        <title>Genome and transcriptome of the porcine whipworm Trichuris suis.</title>
        <authorList>
            <person name="Jex A.R."/>
            <person name="Nejsum P."/>
            <person name="Schwarz E.M."/>
            <person name="Hu L."/>
            <person name="Young N.D."/>
            <person name="Hall R.S."/>
            <person name="Korhonen P.K."/>
            <person name="Liao S."/>
            <person name="Thamsborg S."/>
            <person name="Xia J."/>
            <person name="Xu P."/>
            <person name="Wang S."/>
            <person name="Scheerlinck J.P."/>
            <person name="Hofmann A."/>
            <person name="Sternberg P.W."/>
            <person name="Wang J."/>
            <person name="Gasser R.B."/>
        </authorList>
    </citation>
    <scope>NUCLEOTIDE SEQUENCE [LARGE SCALE GENOMIC DNA]</scope>
    <source>
        <strain evidence="9">DCEP-RM93F</strain>
    </source>
</reference>
<dbReference type="PRINTS" id="PR01983">
    <property type="entry name" value="NOTCH"/>
</dbReference>
<dbReference type="CDD" id="cd00054">
    <property type="entry name" value="EGF_CA"/>
    <property type="match status" value="6"/>
</dbReference>
<feature type="disulfide bond" evidence="6">
    <location>
        <begin position="782"/>
        <end position="791"/>
    </location>
</feature>
<dbReference type="FunFam" id="2.10.25.10:FF:000038">
    <property type="entry name" value="Fibrillin 2"/>
    <property type="match status" value="1"/>
</dbReference>
<dbReference type="Proteomes" id="UP000030758">
    <property type="component" value="Unassembled WGS sequence"/>
</dbReference>
<dbReference type="SMART" id="SM00179">
    <property type="entry name" value="EGF_CA"/>
    <property type="match status" value="6"/>
</dbReference>
<dbReference type="FunFam" id="2.10.25.10:FF:000173">
    <property type="entry name" value="Neurogenic locus notch protein 2"/>
    <property type="match status" value="1"/>
</dbReference>
<evidence type="ECO:0000256" key="1">
    <source>
        <dbReference type="ARBA" id="ARBA00022536"/>
    </source>
</evidence>
<evidence type="ECO:0000259" key="8">
    <source>
        <dbReference type="PROSITE" id="PS50026"/>
    </source>
</evidence>
<feature type="domain" description="EGF-like" evidence="8">
    <location>
        <begin position="325"/>
        <end position="361"/>
    </location>
</feature>
<dbReference type="InterPro" id="IPR018097">
    <property type="entry name" value="EGF_Ca-bd_CS"/>
</dbReference>
<dbReference type="PROSITE" id="PS00010">
    <property type="entry name" value="ASX_HYDROXYL"/>
    <property type="match status" value="5"/>
</dbReference>
<feature type="domain" description="EGF-like" evidence="8">
    <location>
        <begin position="363"/>
        <end position="401"/>
    </location>
</feature>
<keyword evidence="3" id="KW-0677">Repeat</keyword>